<dbReference type="EMBL" id="JBEDNZ010000008">
    <property type="protein sequence ID" value="KAL0839813.1"/>
    <property type="molecule type" value="Genomic_DNA"/>
</dbReference>
<dbReference type="PANTHER" id="PTHR13386">
    <property type="entry name" value="HISTONE PARYLATION FACTOR 1"/>
    <property type="match status" value="1"/>
</dbReference>
<comment type="caution">
    <text evidence="8">The sequence shown here is derived from an EMBL/GenBank/DDBJ whole genome shotgun (WGS) entry which is preliminary data.</text>
</comment>
<dbReference type="GO" id="GO:0005634">
    <property type="term" value="C:nucleus"/>
    <property type="evidence" value="ECO:0007669"/>
    <property type="project" value="UniProtKB-SubCell"/>
</dbReference>
<dbReference type="InterPro" id="IPR019361">
    <property type="entry name" value="HPF1"/>
</dbReference>
<feature type="region of interest" description="Disordered" evidence="6">
    <location>
        <begin position="1"/>
        <end position="87"/>
    </location>
</feature>
<dbReference type="InterPro" id="IPR019406">
    <property type="entry name" value="APLF_PBZ"/>
</dbReference>
<dbReference type="Pfam" id="PF10228">
    <property type="entry name" value="HPF1"/>
    <property type="match status" value="1"/>
</dbReference>
<reference evidence="8 9" key="1">
    <citation type="submission" date="2024-06" db="EMBL/GenBank/DDBJ databases">
        <title>A chromosome-level genome assembly of beet webworm, Loxostege sticticalis.</title>
        <authorList>
            <person name="Zhang Y."/>
        </authorList>
    </citation>
    <scope>NUCLEOTIDE SEQUENCE [LARGE SCALE GENOMIC DNA]</scope>
    <source>
        <strain evidence="8">AQ028</strain>
        <tissue evidence="8">Male pupae</tissue>
    </source>
</reference>
<evidence type="ECO:0000256" key="6">
    <source>
        <dbReference type="SAM" id="MobiDB-lite"/>
    </source>
</evidence>
<feature type="domain" description="PBZ-type" evidence="7">
    <location>
        <begin position="14"/>
        <end position="39"/>
    </location>
</feature>
<accession>A0ABD0T8V7</accession>
<evidence type="ECO:0000256" key="1">
    <source>
        <dbReference type="ARBA" id="ARBA00004123"/>
    </source>
</evidence>
<feature type="compositionally biased region" description="Basic and acidic residues" evidence="6">
    <location>
        <begin position="59"/>
        <end position="73"/>
    </location>
</feature>
<proteinExistence type="inferred from homology"/>
<name>A0ABD0T8V7_LOXSC</name>
<dbReference type="Proteomes" id="UP001549921">
    <property type="component" value="Unassembled WGS sequence"/>
</dbReference>
<comment type="similarity">
    <text evidence="3">Belongs to the HPF1 family.</text>
</comment>
<sequence>MPDDEWQAFANDPRTKCKYGENCYQKNPEHHKTYKHPPKTTKAIKDSREKRRYSPFTRKPKDSETKHHEKNEPGKLGGNKNDEVKSEVSKEFSSSSYAVNDTSDVESVSVTLPDNLKFYDKNVDQEVFKDLFLVDMPLDFFKFYEFLNKDSSIEKMLVSAGLQLIGPFDLLLGKLPIVEDKDLYLVHWRFFYDPPEFQAILKKKGPSQFHIGYYRDSPEEKPVFVASNDSEKGCCITPMAENIFGAIYLYLQNEKKKSPFTAMACQKLIDKLKKTADEMKYSLEPYSMKKRQTSLIARTLHGAGIVVPYNKKTQIGYRNLVETDENLKKIFKKIKEASNQTEKDKAMSELQPVITYASIAVDECDFGTGLEAGVDLFCSGLKELQPSALSTLTSVYDLLNRDAFSKIIRAHLKYRRKGPNLSIVDFK</sequence>
<evidence type="ECO:0000313" key="8">
    <source>
        <dbReference type="EMBL" id="KAL0839813.1"/>
    </source>
</evidence>
<protein>
    <recommendedName>
        <fullName evidence="7">PBZ-type domain-containing protein</fullName>
    </recommendedName>
</protein>
<keyword evidence="4" id="KW-0158">Chromosome</keyword>
<evidence type="ECO:0000256" key="3">
    <source>
        <dbReference type="ARBA" id="ARBA00010803"/>
    </source>
</evidence>
<dbReference type="Pfam" id="PF10283">
    <property type="entry name" value="zf-CCHH"/>
    <property type="match status" value="1"/>
</dbReference>
<keyword evidence="5" id="KW-0539">Nucleus</keyword>
<dbReference type="PANTHER" id="PTHR13386:SF1">
    <property type="entry name" value="HISTONE PARYLATION FACTOR 1"/>
    <property type="match status" value="1"/>
</dbReference>
<evidence type="ECO:0000256" key="2">
    <source>
        <dbReference type="ARBA" id="ARBA00004286"/>
    </source>
</evidence>
<comment type="subcellular location">
    <subcellularLocation>
        <location evidence="2">Chromosome</location>
    </subcellularLocation>
    <subcellularLocation>
        <location evidence="1">Nucleus</location>
    </subcellularLocation>
</comment>
<evidence type="ECO:0000313" key="9">
    <source>
        <dbReference type="Proteomes" id="UP001549921"/>
    </source>
</evidence>
<gene>
    <name evidence="8" type="ORF">ABMA28_016441</name>
</gene>
<dbReference type="GO" id="GO:0005694">
    <property type="term" value="C:chromosome"/>
    <property type="evidence" value="ECO:0007669"/>
    <property type="project" value="UniProtKB-SubCell"/>
</dbReference>
<evidence type="ECO:0000256" key="5">
    <source>
        <dbReference type="ARBA" id="ARBA00023242"/>
    </source>
</evidence>
<dbReference type="AlphaFoldDB" id="A0ABD0T8V7"/>
<organism evidence="8 9">
    <name type="scientific">Loxostege sticticalis</name>
    <name type="common">Beet webworm moth</name>
    <dbReference type="NCBI Taxonomy" id="481309"/>
    <lineage>
        <taxon>Eukaryota</taxon>
        <taxon>Metazoa</taxon>
        <taxon>Ecdysozoa</taxon>
        <taxon>Arthropoda</taxon>
        <taxon>Hexapoda</taxon>
        <taxon>Insecta</taxon>
        <taxon>Pterygota</taxon>
        <taxon>Neoptera</taxon>
        <taxon>Endopterygota</taxon>
        <taxon>Lepidoptera</taxon>
        <taxon>Glossata</taxon>
        <taxon>Ditrysia</taxon>
        <taxon>Pyraloidea</taxon>
        <taxon>Crambidae</taxon>
        <taxon>Pyraustinae</taxon>
        <taxon>Loxostege</taxon>
    </lineage>
</organism>
<evidence type="ECO:0000259" key="7">
    <source>
        <dbReference type="Pfam" id="PF10283"/>
    </source>
</evidence>
<evidence type="ECO:0000256" key="4">
    <source>
        <dbReference type="ARBA" id="ARBA00022454"/>
    </source>
</evidence>